<dbReference type="STRING" id="1420851.AU255_01190"/>
<organism evidence="1 2">
    <name type="scientific">Methyloprofundus sedimenti</name>
    <dbReference type="NCBI Taxonomy" id="1420851"/>
    <lineage>
        <taxon>Bacteria</taxon>
        <taxon>Pseudomonadati</taxon>
        <taxon>Pseudomonadota</taxon>
        <taxon>Gammaproteobacteria</taxon>
        <taxon>Methylococcales</taxon>
        <taxon>Methylococcaceae</taxon>
        <taxon>Methyloprofundus</taxon>
    </lineage>
</organism>
<keyword evidence="2" id="KW-1185">Reference proteome</keyword>
<sequence>MKIIFIRHGKPDTPKSGKLNTHEFHRWIAAYNLANLDTSQPPPEQVVAIACQCNVVICSDLRRSVHSAELLGVRDIARIDSIFREVELPYCTTSIPKLSPASWLILLRILWFLGLAANCESKATAMRRAATAGDLLHDKALANNTVLLVGHSIFNNFIGKQLKAKGWQGSASILSKYWEISEYEFIAP</sequence>
<protein>
    <recommendedName>
        <fullName evidence="3">Phosphoglycerate mutase</fullName>
    </recommendedName>
</protein>
<dbReference type="Proteomes" id="UP000191980">
    <property type="component" value="Unassembled WGS sequence"/>
</dbReference>
<evidence type="ECO:0008006" key="3">
    <source>
        <dbReference type="Google" id="ProtNLM"/>
    </source>
</evidence>
<dbReference type="EMBL" id="LPUF01000001">
    <property type="protein sequence ID" value="OQK16550.1"/>
    <property type="molecule type" value="Genomic_DNA"/>
</dbReference>
<evidence type="ECO:0000313" key="2">
    <source>
        <dbReference type="Proteomes" id="UP000191980"/>
    </source>
</evidence>
<dbReference type="SUPFAM" id="SSF53254">
    <property type="entry name" value="Phosphoglycerate mutase-like"/>
    <property type="match status" value="1"/>
</dbReference>
<gene>
    <name evidence="1" type="ORF">AU255_01190</name>
</gene>
<dbReference type="RefSeq" id="WP_080521181.1">
    <property type="nucleotide sequence ID" value="NZ_LPUF01000001.1"/>
</dbReference>
<comment type="caution">
    <text evidence="1">The sequence shown here is derived from an EMBL/GenBank/DDBJ whole genome shotgun (WGS) entry which is preliminary data.</text>
</comment>
<accession>A0A1V8M4Q2</accession>
<dbReference type="OrthoDB" id="9156506at2"/>
<dbReference type="AlphaFoldDB" id="A0A1V8M4Q2"/>
<reference evidence="1 2" key="1">
    <citation type="submission" date="2015-12" db="EMBL/GenBank/DDBJ databases">
        <authorList>
            <person name="Shamseldin A."/>
            <person name="Moawad H."/>
            <person name="Abd El-Rahim W.M."/>
            <person name="Sadowsky M.J."/>
        </authorList>
    </citation>
    <scope>NUCLEOTIDE SEQUENCE [LARGE SCALE GENOMIC DNA]</scope>
    <source>
        <strain evidence="1 2">WF1</strain>
    </source>
</reference>
<dbReference type="InterPro" id="IPR029033">
    <property type="entry name" value="His_PPase_superfam"/>
</dbReference>
<evidence type="ECO:0000313" key="1">
    <source>
        <dbReference type="EMBL" id="OQK16550.1"/>
    </source>
</evidence>
<name>A0A1V8M4Q2_9GAMM</name>
<dbReference type="Gene3D" id="3.40.50.1240">
    <property type="entry name" value="Phosphoglycerate mutase-like"/>
    <property type="match status" value="1"/>
</dbReference>
<proteinExistence type="predicted"/>